<comment type="subcellular location">
    <subcellularLocation>
        <location evidence="1">Membrane</location>
        <topology evidence="1">Multi-pass membrane protein</topology>
    </subcellularLocation>
</comment>
<accession>A0A5N6XPF1</accession>
<evidence type="ECO:0000256" key="5">
    <source>
        <dbReference type="ARBA" id="ARBA00022989"/>
    </source>
</evidence>
<sequence length="497" mass="55409">MESIASHIGIPLSATQKASRTAETRTRRQELPLDTTRERKLRLKIDLHIIPMVSMLWLFCFIDRANIGNARIAGMNESLKLRGYDYNIILSCFYISYILFEMPATIFCKWVGPGRFIPATSLLFGICSVATAFAQTRNQMCGLRFLLGVFEAGMLPGIAYYLSRWYKRAELTFRLSLYLVMSPLAGAFGGILASSILRLDHFGGLSQWRMIFSIEGIVTLGLSALSYFVLTDRPETATWLSPDEKNLWDLRLTQERNEKPEIVKNIDPITLLRGVLNPAVCSTAMVFLFSNITVQGLGVFLPTIIAAIYPEASITQQQLYCVPPYVVGAFFDVAVSALSWKLDRRQIFIVLCTPPIMVGYILFLTSHSAVVRYVACFLVGSTAFAVGPLSCAQVSANVLSDTSRSSAIATNVLFGNVGGLISSWSYLSKDAPNYQIGNGLNLACSSMQLIVSLAALVWLIWNNKKRDDYGTKEQFEGLSEQQIARLDWTHPAFRWKL</sequence>
<dbReference type="Proteomes" id="UP000325558">
    <property type="component" value="Unassembled WGS sequence"/>
</dbReference>
<evidence type="ECO:0000256" key="7">
    <source>
        <dbReference type="SAM" id="Phobius"/>
    </source>
</evidence>
<dbReference type="EMBL" id="ML737333">
    <property type="protein sequence ID" value="KAE8334216.1"/>
    <property type="molecule type" value="Genomic_DNA"/>
</dbReference>
<organism evidence="9">
    <name type="scientific">Aspergillus arachidicola</name>
    <dbReference type="NCBI Taxonomy" id="656916"/>
    <lineage>
        <taxon>Eukaryota</taxon>
        <taxon>Fungi</taxon>
        <taxon>Dikarya</taxon>
        <taxon>Ascomycota</taxon>
        <taxon>Pezizomycotina</taxon>
        <taxon>Eurotiomycetes</taxon>
        <taxon>Eurotiomycetidae</taxon>
        <taxon>Eurotiales</taxon>
        <taxon>Aspergillaceae</taxon>
        <taxon>Aspergillus</taxon>
        <taxon>Aspergillus subgen. Circumdati</taxon>
    </lineage>
</organism>
<feature type="transmembrane region" description="Helical" evidence="7">
    <location>
        <begin position="346"/>
        <end position="363"/>
    </location>
</feature>
<reference evidence="9" key="1">
    <citation type="submission" date="2019-04" db="EMBL/GenBank/DDBJ databases">
        <title>Friends and foes A comparative genomics study of 23 Aspergillus species from section Flavi.</title>
        <authorList>
            <consortium name="DOE Joint Genome Institute"/>
            <person name="Kjaerbolling I."/>
            <person name="Vesth T."/>
            <person name="Frisvad J.C."/>
            <person name="Nybo J.L."/>
            <person name="Theobald S."/>
            <person name="Kildgaard S."/>
            <person name="Isbrandt T."/>
            <person name="Kuo A."/>
            <person name="Sato A."/>
            <person name="Lyhne E.K."/>
            <person name="Kogle M.E."/>
            <person name="Wiebenga A."/>
            <person name="Kun R.S."/>
            <person name="Lubbers R.J."/>
            <person name="Makela M.R."/>
            <person name="Barry K."/>
            <person name="Chovatia M."/>
            <person name="Clum A."/>
            <person name="Daum C."/>
            <person name="Haridas S."/>
            <person name="He G."/>
            <person name="LaButti K."/>
            <person name="Lipzen A."/>
            <person name="Mondo S."/>
            <person name="Riley R."/>
            <person name="Salamov A."/>
            <person name="Simmons B.A."/>
            <person name="Magnuson J.K."/>
            <person name="Henrissat B."/>
            <person name="Mortensen U.H."/>
            <person name="Larsen T.O."/>
            <person name="Devries R.P."/>
            <person name="Grigoriev I.V."/>
            <person name="Machida M."/>
            <person name="Baker S.E."/>
            <person name="Andersen M.R."/>
        </authorList>
    </citation>
    <scope>NUCLEOTIDE SEQUENCE</scope>
    <source>
        <strain evidence="9">CBS 117612</strain>
    </source>
</reference>
<keyword evidence="5 7" id="KW-1133">Transmembrane helix</keyword>
<evidence type="ECO:0000256" key="4">
    <source>
        <dbReference type="ARBA" id="ARBA00022692"/>
    </source>
</evidence>
<evidence type="ECO:0000256" key="2">
    <source>
        <dbReference type="ARBA" id="ARBA00008335"/>
    </source>
</evidence>
<keyword evidence="4 7" id="KW-0812">Transmembrane</keyword>
<dbReference type="OrthoDB" id="2985014at2759"/>
<keyword evidence="3" id="KW-0813">Transport</keyword>
<evidence type="ECO:0000259" key="8">
    <source>
        <dbReference type="PROSITE" id="PS50850"/>
    </source>
</evidence>
<feature type="transmembrane region" description="Helical" evidence="7">
    <location>
        <begin position="112"/>
        <end position="133"/>
    </location>
</feature>
<evidence type="ECO:0000256" key="3">
    <source>
        <dbReference type="ARBA" id="ARBA00022448"/>
    </source>
</evidence>
<evidence type="ECO:0000256" key="6">
    <source>
        <dbReference type="ARBA" id="ARBA00023136"/>
    </source>
</evidence>
<dbReference type="GO" id="GO:0016020">
    <property type="term" value="C:membrane"/>
    <property type="evidence" value="ECO:0007669"/>
    <property type="project" value="UniProtKB-SubCell"/>
</dbReference>
<feature type="transmembrane region" description="Helical" evidence="7">
    <location>
        <begin position="407"/>
        <end position="427"/>
    </location>
</feature>
<feature type="transmembrane region" description="Helical" evidence="7">
    <location>
        <begin position="439"/>
        <end position="461"/>
    </location>
</feature>
<dbReference type="PANTHER" id="PTHR43791">
    <property type="entry name" value="PERMEASE-RELATED"/>
    <property type="match status" value="1"/>
</dbReference>
<dbReference type="PANTHER" id="PTHR43791:SF48">
    <property type="entry name" value="TRANSPORTER, PUTATIVE (AFU_ORTHOLOGUE AFUA_4G01000)-RELATED"/>
    <property type="match status" value="1"/>
</dbReference>
<comment type="similarity">
    <text evidence="2">Belongs to the major facilitator superfamily.</text>
</comment>
<feature type="transmembrane region" description="Helical" evidence="7">
    <location>
        <begin position="321"/>
        <end position="340"/>
    </location>
</feature>
<feature type="transmembrane region" description="Helical" evidence="7">
    <location>
        <begin position="45"/>
        <end position="62"/>
    </location>
</feature>
<feature type="transmembrane region" description="Helical" evidence="7">
    <location>
        <begin position="284"/>
        <end position="309"/>
    </location>
</feature>
<dbReference type="FunFam" id="1.20.1250.20:FF:000018">
    <property type="entry name" value="MFS transporter permease"/>
    <property type="match status" value="1"/>
</dbReference>
<keyword evidence="6 7" id="KW-0472">Membrane</keyword>
<feature type="transmembrane region" description="Helical" evidence="7">
    <location>
        <begin position="370"/>
        <end position="387"/>
    </location>
</feature>
<dbReference type="SUPFAM" id="SSF103473">
    <property type="entry name" value="MFS general substrate transporter"/>
    <property type="match status" value="1"/>
</dbReference>
<protein>
    <recommendedName>
        <fullName evidence="8">Major facilitator superfamily (MFS) profile domain-containing protein</fullName>
    </recommendedName>
</protein>
<dbReference type="Gene3D" id="1.20.1250.20">
    <property type="entry name" value="MFS general substrate transporter like domains"/>
    <property type="match status" value="2"/>
</dbReference>
<dbReference type="InterPro" id="IPR036259">
    <property type="entry name" value="MFS_trans_sf"/>
</dbReference>
<dbReference type="InterPro" id="IPR011701">
    <property type="entry name" value="MFS"/>
</dbReference>
<feature type="transmembrane region" description="Helical" evidence="7">
    <location>
        <begin position="83"/>
        <end position="100"/>
    </location>
</feature>
<feature type="transmembrane region" description="Helical" evidence="7">
    <location>
        <begin position="175"/>
        <end position="199"/>
    </location>
</feature>
<dbReference type="InterPro" id="IPR020846">
    <property type="entry name" value="MFS_dom"/>
</dbReference>
<feature type="transmembrane region" description="Helical" evidence="7">
    <location>
        <begin position="211"/>
        <end position="230"/>
    </location>
</feature>
<proteinExistence type="inferred from homology"/>
<name>A0A5N6XPF1_9EURO</name>
<dbReference type="PROSITE" id="PS50850">
    <property type="entry name" value="MFS"/>
    <property type="match status" value="1"/>
</dbReference>
<dbReference type="Pfam" id="PF07690">
    <property type="entry name" value="MFS_1"/>
    <property type="match status" value="1"/>
</dbReference>
<dbReference type="AlphaFoldDB" id="A0A5N6XPF1"/>
<dbReference type="GO" id="GO:0022857">
    <property type="term" value="F:transmembrane transporter activity"/>
    <property type="evidence" value="ECO:0007669"/>
    <property type="project" value="InterPro"/>
</dbReference>
<gene>
    <name evidence="9" type="ORF">BDV24DRAFT_173723</name>
</gene>
<evidence type="ECO:0000313" key="9">
    <source>
        <dbReference type="EMBL" id="KAE8334216.1"/>
    </source>
</evidence>
<feature type="transmembrane region" description="Helical" evidence="7">
    <location>
        <begin position="145"/>
        <end position="163"/>
    </location>
</feature>
<evidence type="ECO:0000256" key="1">
    <source>
        <dbReference type="ARBA" id="ARBA00004141"/>
    </source>
</evidence>
<feature type="domain" description="Major facilitator superfamily (MFS) profile" evidence="8">
    <location>
        <begin position="49"/>
        <end position="466"/>
    </location>
</feature>
<dbReference type="FunFam" id="1.20.1250.20:FF:000013">
    <property type="entry name" value="MFS general substrate transporter"/>
    <property type="match status" value="1"/>
</dbReference>